<feature type="transmembrane region" description="Helical" evidence="21">
    <location>
        <begin position="1676"/>
        <end position="1695"/>
    </location>
</feature>
<dbReference type="SUPFAM" id="SSF159283">
    <property type="entry name" value="Guanosine diphospho-D-mannose pyrophosphorylase/mannose-6-phosphate isomerase linker domain"/>
    <property type="match status" value="1"/>
</dbReference>
<dbReference type="GO" id="GO:0006213">
    <property type="term" value="P:pyrimidine nucleoside metabolic process"/>
    <property type="evidence" value="ECO:0007669"/>
    <property type="project" value="InterPro"/>
</dbReference>
<evidence type="ECO:0000259" key="23">
    <source>
        <dbReference type="PROSITE" id="PS51747"/>
    </source>
</evidence>
<dbReference type="InterPro" id="IPR035902">
    <property type="entry name" value="Nuc_phospho_transferase"/>
</dbReference>
<feature type="transmembrane region" description="Helical" evidence="21">
    <location>
        <begin position="2082"/>
        <end position="2104"/>
    </location>
</feature>
<evidence type="ECO:0000256" key="3">
    <source>
        <dbReference type="ARBA" id="ARBA00004651"/>
    </source>
</evidence>
<evidence type="ECO:0000256" key="6">
    <source>
        <dbReference type="ARBA" id="ARBA00022448"/>
    </source>
</evidence>
<comment type="cofactor">
    <cofactor evidence="1">
        <name>Zn(2+)</name>
        <dbReference type="ChEBI" id="CHEBI:29105"/>
    </cofactor>
</comment>
<evidence type="ECO:0000256" key="9">
    <source>
        <dbReference type="ARBA" id="ARBA00022679"/>
    </source>
</evidence>
<dbReference type="GO" id="GO:0016154">
    <property type="term" value="F:pyrimidine-nucleoside phosphorylase activity"/>
    <property type="evidence" value="ECO:0007669"/>
    <property type="project" value="InterPro"/>
</dbReference>
<evidence type="ECO:0000256" key="21">
    <source>
        <dbReference type="SAM" id="Phobius"/>
    </source>
</evidence>
<dbReference type="PROSITE" id="PS00647">
    <property type="entry name" value="THYMID_PHOSPHORYLASE"/>
    <property type="match status" value="1"/>
</dbReference>
<feature type="region of interest" description="Disordered" evidence="20">
    <location>
        <begin position="1"/>
        <end position="28"/>
    </location>
</feature>
<feature type="region of interest" description="Disordered" evidence="20">
    <location>
        <begin position="43"/>
        <end position="69"/>
    </location>
</feature>
<dbReference type="PROSITE" id="PS50893">
    <property type="entry name" value="ABC_TRANSPORTER_2"/>
    <property type="match status" value="2"/>
</dbReference>
<dbReference type="SUPFAM" id="SSF53927">
    <property type="entry name" value="Cytidine deaminase-like"/>
    <property type="match status" value="1"/>
</dbReference>
<evidence type="ECO:0000256" key="18">
    <source>
        <dbReference type="ARBA" id="ARBA00022989"/>
    </source>
</evidence>
<evidence type="ECO:0000256" key="13">
    <source>
        <dbReference type="ARBA" id="ARBA00022737"/>
    </source>
</evidence>
<dbReference type="InterPro" id="IPR027417">
    <property type="entry name" value="P-loop_NTPase"/>
</dbReference>
<feature type="transmembrane region" description="Helical" evidence="21">
    <location>
        <begin position="2326"/>
        <end position="2345"/>
    </location>
</feature>
<dbReference type="Pfam" id="PF07831">
    <property type="entry name" value="PYNP_C"/>
    <property type="match status" value="1"/>
</dbReference>
<dbReference type="InterPro" id="IPR005835">
    <property type="entry name" value="NTP_transferase_dom"/>
</dbReference>
<dbReference type="PANTHER" id="PTHR43790:SF4">
    <property type="entry name" value="GUANOSINE IMPORT ATP-BINDING PROTEIN NUPO"/>
    <property type="match status" value="1"/>
</dbReference>
<keyword evidence="19 21" id="KW-0472">Membrane</keyword>
<feature type="compositionally biased region" description="Basic and acidic residues" evidence="20">
    <location>
        <begin position="123"/>
        <end position="147"/>
    </location>
</feature>
<dbReference type="InterPro" id="IPR017871">
    <property type="entry name" value="ABC_transporter-like_CS"/>
</dbReference>
<dbReference type="SUPFAM" id="SSF51556">
    <property type="entry name" value="Metallo-dependent hydrolases"/>
    <property type="match status" value="1"/>
</dbReference>
<dbReference type="Pfam" id="PF00591">
    <property type="entry name" value="Glycos_transf_3"/>
    <property type="match status" value="1"/>
</dbReference>
<feature type="region of interest" description="Disordered" evidence="20">
    <location>
        <begin position="1508"/>
        <end position="1532"/>
    </location>
</feature>
<keyword evidence="16" id="KW-0067">ATP-binding</keyword>
<dbReference type="NCBIfam" id="TIGR02644">
    <property type="entry name" value="Y_phosphoryl"/>
    <property type="match status" value="1"/>
</dbReference>
<dbReference type="Pfam" id="PF02608">
    <property type="entry name" value="Bmp"/>
    <property type="match status" value="1"/>
</dbReference>
<feature type="region of interest" description="Disordered" evidence="20">
    <location>
        <begin position="200"/>
        <end position="230"/>
    </location>
</feature>
<dbReference type="SUPFAM" id="SSF47648">
    <property type="entry name" value="Nucleoside phosphorylase/phosphoribosyltransferase N-terminal domain"/>
    <property type="match status" value="1"/>
</dbReference>
<feature type="region of interest" description="Disordered" evidence="20">
    <location>
        <begin position="1910"/>
        <end position="1929"/>
    </location>
</feature>
<evidence type="ECO:0000256" key="19">
    <source>
        <dbReference type="ARBA" id="ARBA00023136"/>
    </source>
</evidence>
<feature type="transmembrane region" description="Helical" evidence="21">
    <location>
        <begin position="2294"/>
        <end position="2314"/>
    </location>
</feature>
<dbReference type="InterPro" id="IPR006330">
    <property type="entry name" value="Ado/ade_deaminase"/>
</dbReference>
<feature type="transmembrane region" description="Helical" evidence="21">
    <location>
        <begin position="1953"/>
        <end position="1971"/>
    </location>
</feature>
<feature type="transmembrane region" description="Helical" evidence="21">
    <location>
        <begin position="2027"/>
        <end position="2047"/>
    </location>
</feature>
<feature type="compositionally biased region" description="Basic and acidic residues" evidence="20">
    <location>
        <begin position="18"/>
        <end position="27"/>
    </location>
</feature>
<feature type="domain" description="CMP/dCMP-type deaminase" evidence="23">
    <location>
        <begin position="2368"/>
        <end position="2508"/>
    </location>
</feature>
<dbReference type="CDD" id="cd06354">
    <property type="entry name" value="PBP1_PrnA-like"/>
    <property type="match status" value="1"/>
</dbReference>
<dbReference type="SUPFAM" id="SSF52540">
    <property type="entry name" value="P-loop containing nucleoside triphosphate hydrolases"/>
    <property type="match status" value="2"/>
</dbReference>
<dbReference type="Pfam" id="PF00483">
    <property type="entry name" value="NTP_transferase"/>
    <property type="match status" value="1"/>
</dbReference>
<dbReference type="GO" id="GO:0004475">
    <property type="term" value="F:mannose-1-phosphate guanylyltransferase (GTP) activity"/>
    <property type="evidence" value="ECO:0007669"/>
    <property type="project" value="InterPro"/>
</dbReference>
<dbReference type="Proteomes" id="UP000887540">
    <property type="component" value="Unplaced"/>
</dbReference>
<dbReference type="PROSITE" id="PS00211">
    <property type="entry name" value="ABC_TRANSPORTER_1"/>
    <property type="match status" value="1"/>
</dbReference>
<dbReference type="InterPro" id="IPR036566">
    <property type="entry name" value="PYNP-like_C_sf"/>
</dbReference>
<evidence type="ECO:0000256" key="11">
    <source>
        <dbReference type="ARBA" id="ARBA00022723"/>
    </source>
</evidence>
<protein>
    <submittedName>
        <fullName evidence="25">Uncharacterized protein</fullName>
    </submittedName>
</protein>
<evidence type="ECO:0000256" key="7">
    <source>
        <dbReference type="ARBA" id="ARBA00022475"/>
    </source>
</evidence>
<evidence type="ECO:0000313" key="24">
    <source>
        <dbReference type="Proteomes" id="UP000887540"/>
    </source>
</evidence>
<feature type="domain" description="ABC transporter" evidence="22">
    <location>
        <begin position="1287"/>
        <end position="1531"/>
    </location>
</feature>
<keyword evidence="15" id="KW-0378">Hydrolase</keyword>
<dbReference type="InterPro" id="IPR002125">
    <property type="entry name" value="CMP_dCMP_dom"/>
</dbReference>
<evidence type="ECO:0000259" key="22">
    <source>
        <dbReference type="PROSITE" id="PS50893"/>
    </source>
</evidence>
<dbReference type="GO" id="GO:0016887">
    <property type="term" value="F:ATP hydrolysis activity"/>
    <property type="evidence" value="ECO:0007669"/>
    <property type="project" value="InterPro"/>
</dbReference>
<organism evidence="24 25">
    <name type="scientific">Acrobeloides nanus</name>
    <dbReference type="NCBI Taxonomy" id="290746"/>
    <lineage>
        <taxon>Eukaryota</taxon>
        <taxon>Metazoa</taxon>
        <taxon>Ecdysozoa</taxon>
        <taxon>Nematoda</taxon>
        <taxon>Chromadorea</taxon>
        <taxon>Rhabditida</taxon>
        <taxon>Tylenchina</taxon>
        <taxon>Cephalobomorpha</taxon>
        <taxon>Cephaloboidea</taxon>
        <taxon>Cephalobidae</taxon>
        <taxon>Acrobeloides</taxon>
    </lineage>
</organism>
<dbReference type="PANTHER" id="PTHR43790">
    <property type="entry name" value="CARBOHYDRATE TRANSPORT ATP-BINDING PROTEIN MG119-RELATED"/>
    <property type="match status" value="1"/>
</dbReference>
<dbReference type="GO" id="GO:0005886">
    <property type="term" value="C:plasma membrane"/>
    <property type="evidence" value="ECO:0007669"/>
    <property type="project" value="UniProtKB-SubCell"/>
</dbReference>
<evidence type="ECO:0000256" key="1">
    <source>
        <dbReference type="ARBA" id="ARBA00001947"/>
    </source>
</evidence>
<dbReference type="InterPro" id="IPR003760">
    <property type="entry name" value="PnrA-like"/>
</dbReference>
<keyword evidence="11" id="KW-0479">Metal-binding</keyword>
<feature type="transmembrane region" description="Helical" evidence="21">
    <location>
        <begin position="1599"/>
        <end position="1618"/>
    </location>
</feature>
<dbReference type="Gene3D" id="3.20.20.140">
    <property type="entry name" value="Metal-dependent hydrolases"/>
    <property type="match status" value="1"/>
</dbReference>
<dbReference type="InterPro" id="IPR050107">
    <property type="entry name" value="ABC_carbohydrate_import_ATPase"/>
</dbReference>
<dbReference type="NCBIfam" id="NF004064">
    <property type="entry name" value="PRK05578.1"/>
    <property type="match status" value="1"/>
</dbReference>
<dbReference type="Gene3D" id="3.40.50.2300">
    <property type="match status" value="2"/>
</dbReference>
<dbReference type="GO" id="GO:0046872">
    <property type="term" value="F:metal ion binding"/>
    <property type="evidence" value="ECO:0007669"/>
    <property type="project" value="UniProtKB-KW"/>
</dbReference>
<dbReference type="InterPro" id="IPR036320">
    <property type="entry name" value="Glycosyl_Trfase_fam3_N_dom_sf"/>
</dbReference>
<keyword evidence="8" id="KW-0328">Glycosyltransferase</keyword>
<reference evidence="25" key="1">
    <citation type="submission" date="2022-11" db="UniProtKB">
        <authorList>
            <consortium name="WormBaseParasite"/>
        </authorList>
    </citation>
    <scope>IDENTIFICATION</scope>
</reference>
<dbReference type="InterPro" id="IPR001851">
    <property type="entry name" value="ABC_transp_permease"/>
</dbReference>
<evidence type="ECO:0000256" key="8">
    <source>
        <dbReference type="ARBA" id="ARBA00022676"/>
    </source>
</evidence>
<dbReference type="FunFam" id="3.40.1030.10:FF:000003">
    <property type="entry name" value="Pyrimidine-nucleoside phosphorylase"/>
    <property type="match status" value="1"/>
</dbReference>
<dbReference type="InterPro" id="IPR028082">
    <property type="entry name" value="Peripla_BP_I"/>
</dbReference>
<keyword evidence="17" id="KW-1278">Translocase</keyword>
<comment type="similarity">
    <text evidence="4">Belongs to the thymidine/pyrimidine-nucleoside phosphorylase family.</text>
</comment>
<dbReference type="InterPro" id="IPR054566">
    <property type="entry name" value="ManC/GMP-like_b-helix"/>
</dbReference>
<dbReference type="InterPro" id="IPR001365">
    <property type="entry name" value="A_deaminase_dom"/>
</dbReference>
<feature type="transmembrane region" description="Helical" evidence="21">
    <location>
        <begin position="2110"/>
        <end position="2131"/>
    </location>
</feature>
<dbReference type="CDD" id="cd03215">
    <property type="entry name" value="ABC_Carb_Monos_II"/>
    <property type="match status" value="1"/>
</dbReference>
<feature type="region of interest" description="Disordered" evidence="20">
    <location>
        <begin position="112"/>
        <end position="149"/>
    </location>
</feature>
<evidence type="ECO:0000256" key="15">
    <source>
        <dbReference type="ARBA" id="ARBA00022801"/>
    </source>
</evidence>
<comment type="subcellular location">
    <subcellularLocation>
        <location evidence="3">Cell membrane</location>
        <topology evidence="3">Multi-pass membrane protein</topology>
    </subcellularLocation>
    <subcellularLocation>
        <location evidence="2">Cell membrane</location>
        <topology evidence="2">Peripheral membrane protein</topology>
    </subcellularLocation>
</comment>
<dbReference type="InterPro" id="IPR049577">
    <property type="entry name" value="GMPP_N"/>
</dbReference>
<keyword evidence="10 21" id="KW-0812">Transmembrane</keyword>
<dbReference type="Gene3D" id="3.40.1030.10">
    <property type="entry name" value="Nucleoside phosphorylase/phosphoribosyltransferase catalytic domain"/>
    <property type="match status" value="1"/>
</dbReference>
<feature type="transmembrane region" description="Helical" evidence="21">
    <location>
        <begin position="1727"/>
        <end position="1745"/>
    </location>
</feature>
<dbReference type="CDD" id="cd03216">
    <property type="entry name" value="ABC_Carb_Monos_I"/>
    <property type="match status" value="1"/>
</dbReference>
<evidence type="ECO:0000256" key="10">
    <source>
        <dbReference type="ARBA" id="ARBA00022692"/>
    </source>
</evidence>
<sequence length="3287" mass="348774">MIAIDDERAEEDEEGRDEPDRPDERASHAVVGDVVVGHCAHAVGAVDEGQPQHQHVPPLPERRGELPADEREVDLVDAFAREEVHEQVAEDEHDQQHARDAHVDPAPLLEVEARAARRVPPSRRREDVHEVDGREAEHRDQPDHQHDPPQLTLVLGALRPGVDQDDAQAVERVVGDRGDQDRLADAHDLVLVGADHRVVRIGGDPDERGVEDVHQQEEEDRDAGDPVQYPRPHALVSATRRSSLFEHGRGRRCPRRQSPLASLGRWVSSYAEHVHRFALGRPNCLDIEINGSVIRHRYSVAMTEPIPDFYAVIPAGGVGSRLWPLSRADAPKFLHDLTGSGHTLLRDTWNRLEPLAGHDRIAVVTGRAHRAAVEAELPGVLDRNVILESEPRDSTAAIGLAAAILVRREPDVIIGSFAADHVIKVLPVFTWAVEQAVAVAREGYVCTIGIQPTEPSVGFGYIRKGQMLTVAGAPEAALVDAFVEKPDAETARGYFADRGYLWNAGMFISRADVLLAEIEANEPELHAGLIELAEAWDDRDRRGPAVDRVWPRLKKIAIDYVVAEPAAAKGRLAVVPGHFDWDDVGDFASLAKLNSSGRKNELAILGENARILADASSGIVVSQTSRVISVIGVQDIVVVDTEDALLVTTSEHAQKVKGIVDALKLSGQGDERVTISTTKKIAGAATAAGLLVALAGCGSAPTATSTTTAPAVAGFKPCIVSDAGGWNDKSFNEYAKKGLDEAAATLGVTPVEVQSSSANDYAPNLESLVAANCTLIISVGFNLAADTVKSALANPNLQYAIVDDSADLNNDGKTDAPNIKPLLFNTVEAGYLGGYAAAAWSAQDGVNKVGTFGGMQIPPVTIFMDGFIDGVQKYNTDKGANVQTFGWDVASQKGVFTGGFEANDTAKQTAKSILDQGVDVILPVGGPIYQSAAQAIKESGKNTVMLGVDSDLAVADPSVASVLLTSITKHVDNAVRDTVIAAAAGKYDPTPYVGTLANGGVGLADFHDFTSKLPAGLTDELAKLQSEIIAGTLTLELRGITKRFGALVANNHIDLTVEAGEIHALLGENGAGKSTLMNVLYGLYQADEGEILLDDEVQHFRGPGDAMRAGIGMVHQHFMLIPVFTVAENVMLGHEETKGLGTLDLAKARARVREIADRFGFDVDPDARVEDLPVGVQQRVEIIKALSRNARVLVFDEPTAVLTPQETDELMVIMRQLRDEGTSIVFITHKLREVREVADRITVVRLGTVVGEASPTASNAELASMMVGRAVELRVQKDAATPGEGGLAVRDLRVIDPAGVVVVDDVSFDVRPGEVLAIAGVQGNGQTELSEAIVGLQARVTGSVRLGSVELVGKSVRGILDEGVGFVPEDRTHDGLVGSFSVAENLILDRSADAAFSVAGTIRRGALDRFARDRIAEFDIRTQGPQTRAGALSGGNQQKVVIARELNRELKLFLASQPTRGVDVGSIEFIHKRIIDTRDAGIPVIVVSTELDEVTALADRIAVIGVNDNTPGSTTPDAGGEQLPAASGPLTGHAVTADGPAAPVAGAAVPPPPRSNQLIREILRGSVVTTILAVVLAMLIGGILIAVTDPKVQAAAGYFFARPGDTFVALWTSIYGAYDAMFRGSIFNATAPTFEAAIRPLTNTLGFATPLIAAALGVALAFRVGLFNIGARGQMLIAAATAALVAFNLNLPMWIHIPVTLLAGIAGGAIWGGIVGLLKARTGAHEVILTIMLNYVAYYLVSWLVRTPGLLQKPGTNQPISAPTPETAQFPALFGEQFPRLDWGFVVVIIATIFVWWLIERSSLGFRMRAVGENPHAARAAGINVKRVYVYAMLFAGALAGLAGMNQIMGTVTSGFDGGIDAGIGFDAITVALLGRSSAWGTFAAGILFVAHRPVHRGAAARAHDLLPPEGRGRAFRAGESPPGEEGGGSMSVATLAASAVPHLVVRVRRIKLPVTLTIVTVGLAALFLFAPRDGQSVFRLSDDAAVIALGDVAVPSAPTAWITVAILALLTVWTWLDAAAYRRSNLAVPIVYAILAVFAFLTWSAAGGLVPVTGLLFGAMSLSVPLVFGALGGVIGERVGVVNVAIEGQFLLGAFAAAVIGSITQNPFIGLLGAMVGGVLVSFVLAAFSIKYLVDQVIVGVVLNVLVTGLTSFLYGVVLANNEAALNSPVTFSRWKIPVLGDIPVLGPVLFDQPFIVYLMYAAVILVAWGLYRTRWGLRLRAVGEHPQAADTVGIRVNTLRFWNVSLAGAIAGIGGAYFTLVSVPHFTKEMTAGLGFIALAAVIFGRWDPVRAALAGLLFGFATNLQNLLTVLKTPIPSEFMLMLPYVVTILAVAGFAGLMSGCRDPRHPVHHPSHPTPRRSAMPDIDWDALRVAANDAMRRAYAPYSNFPVGAAALTDDGRIVSGCNVENASYGVGLCAECGLVSNLNMTGGGRLVAFTCVDVLGARDAARDRVGCPHDRAGASGCLRSPRARGVRPVSVEPFDAVDVIRTKRDGGAVPEDALRWMVDAYTRGYVSDAQMASFAMAVLLRGMERDEIRVMTDAMIASGERMSFDGLGKTTVDKHSTGGVGDKITLPLAPLVASFGVAVPQLSGRGLGHTGGTLDKLESIPGWRAALSNEELTAQLAGVGAVICAAGSGLAPADKKLYALRDVTGTVEAIPLIASSIMSKKIAEGTAALVLDVKFGSGAFMQDIDRARELARTMVALGTDSGVATTALLTDMNTPLGLAIGNANEVRESVEVLAGGGPADVVELTIALAREMLALAGLPDADVEGALAGGAAMDAWRRMIVAQGGDPDASLPVARETHTVTAARDGVVSRLDALPFGIAAWRLGAGRARAEDPVIHAAGIDLHAKPGDAVRAGDPLFTLSADDDARFERALAALDGAYEISDAAPARAAINDRWGSRDIRSEGDPMPIDQHDDARLEGVSIRSLPKVSLHDHLDGGVRPDTVIELAEEAGIALPTGDADELAEWFSAVRPDRSLVEYLQRFELTTGVMQTRDQLTRVAREFVEDLVDDGVVYAEVRWAPEQHLRGGLTLEEAVEAVQEGIEQGEDDAAEAGHDIRVGQLITAMRQNDRSLEIAKLAVAFREAGAVGFDIAGPEDGFLPSRHREAFEYLAGEFFPVTVHAGEAAGLESIRSALVDGRALRLGHGVRIAEDLDVVSRKGEQVLVEFGDLARWVRDREIPLELSPTSNVHTGAFAAWGSELEDHPFDLLYQLGFAVTVNVDNRTMSRTSLTRELALLAETFEYDLDDLESFQLNAAGGAFLPVEEREELIDLISEGFDR</sequence>
<evidence type="ECO:0000256" key="17">
    <source>
        <dbReference type="ARBA" id="ARBA00022967"/>
    </source>
</evidence>
<dbReference type="GO" id="GO:0019239">
    <property type="term" value="F:deaminase activity"/>
    <property type="evidence" value="ECO:0007669"/>
    <property type="project" value="InterPro"/>
</dbReference>
<feature type="transmembrane region" description="Helical" evidence="21">
    <location>
        <begin position="1701"/>
        <end position="1720"/>
    </location>
</feature>
<name>A0A914CP96_9BILA</name>
<evidence type="ECO:0000256" key="2">
    <source>
        <dbReference type="ARBA" id="ARBA00004202"/>
    </source>
</evidence>
<dbReference type="InterPro" id="IPR013102">
    <property type="entry name" value="PYNP_C"/>
</dbReference>
<dbReference type="InterPro" id="IPR003593">
    <property type="entry name" value="AAA+_ATPase"/>
</dbReference>
<dbReference type="InterPro" id="IPR003439">
    <property type="entry name" value="ABC_transporter-like_ATP-bd"/>
</dbReference>
<dbReference type="InterPro" id="IPR032466">
    <property type="entry name" value="Metal_Hydrolase"/>
</dbReference>
<feature type="domain" description="ABC transporter" evidence="22">
    <location>
        <begin position="1035"/>
        <end position="1271"/>
    </location>
</feature>
<dbReference type="Gene3D" id="3.90.1170.30">
    <property type="entry name" value="Pyrimidine nucleoside phosphorylase-like, C-terminal domain"/>
    <property type="match status" value="1"/>
</dbReference>
<feature type="transmembrane region" description="Helical" evidence="21">
    <location>
        <begin position="1783"/>
        <end position="1799"/>
    </location>
</feature>
<dbReference type="FunFam" id="3.40.50.300:FF:000127">
    <property type="entry name" value="Ribose import ATP-binding protein RbsA"/>
    <property type="match status" value="1"/>
</dbReference>
<dbReference type="SUPFAM" id="SSF53822">
    <property type="entry name" value="Periplasmic binding protein-like I"/>
    <property type="match status" value="1"/>
</dbReference>
<evidence type="ECO:0000256" key="20">
    <source>
        <dbReference type="SAM" id="MobiDB-lite"/>
    </source>
</evidence>
<keyword evidence="13" id="KW-0677">Repeat</keyword>
<dbReference type="Gene3D" id="3.90.550.10">
    <property type="entry name" value="Spore Coat Polysaccharide Biosynthesis Protein SpsA, Chain A"/>
    <property type="match status" value="1"/>
</dbReference>
<dbReference type="SUPFAM" id="SSF53448">
    <property type="entry name" value="Nucleotide-diphospho-sugar transferases"/>
    <property type="match status" value="1"/>
</dbReference>
<feature type="transmembrane region" description="Helical" evidence="21">
    <location>
        <begin position="1828"/>
        <end position="1848"/>
    </location>
</feature>
<dbReference type="InterPro" id="IPR000312">
    <property type="entry name" value="Glycosyl_Trfase_fam3"/>
</dbReference>
<dbReference type="Gene3D" id="3.40.50.300">
    <property type="entry name" value="P-loop containing nucleotide triphosphate hydrolases"/>
    <property type="match status" value="2"/>
</dbReference>
<dbReference type="NCBIfam" id="NF004490">
    <property type="entry name" value="PRK05820.1"/>
    <property type="match status" value="1"/>
</dbReference>
<accession>A0A914CP96</accession>
<keyword evidence="9" id="KW-0808">Transferase</keyword>
<dbReference type="GO" id="GO:0005524">
    <property type="term" value="F:ATP binding"/>
    <property type="evidence" value="ECO:0007669"/>
    <property type="project" value="UniProtKB-KW"/>
</dbReference>
<dbReference type="Pfam" id="PF00383">
    <property type="entry name" value="dCMP_cyt_deam_1"/>
    <property type="match status" value="1"/>
</dbReference>
<dbReference type="Pfam" id="PF02885">
    <property type="entry name" value="Glycos_trans_3N"/>
    <property type="match status" value="1"/>
</dbReference>
<keyword evidence="24" id="KW-1185">Reference proteome</keyword>
<evidence type="ECO:0000256" key="16">
    <source>
        <dbReference type="ARBA" id="ARBA00022840"/>
    </source>
</evidence>
<feature type="transmembrane region" description="Helical" evidence="21">
    <location>
        <begin position="2138"/>
        <end position="2159"/>
    </location>
</feature>
<keyword evidence="6" id="KW-0813">Transport</keyword>
<dbReference type="NCBIfam" id="TIGR01430">
    <property type="entry name" value="aden_deam"/>
    <property type="match status" value="1"/>
</dbReference>
<dbReference type="GO" id="GO:0022857">
    <property type="term" value="F:transmembrane transporter activity"/>
    <property type="evidence" value="ECO:0007669"/>
    <property type="project" value="InterPro"/>
</dbReference>
<feature type="transmembrane region" description="Helical" evidence="21">
    <location>
        <begin position="2000"/>
        <end position="2020"/>
    </location>
</feature>
<dbReference type="CDD" id="cd01283">
    <property type="entry name" value="cytidine_deaminase"/>
    <property type="match status" value="1"/>
</dbReference>
<proteinExistence type="inferred from homology"/>
<feature type="transmembrane region" description="Helical" evidence="21">
    <location>
        <begin position="2243"/>
        <end position="2262"/>
    </location>
</feature>
<dbReference type="GO" id="GO:0006206">
    <property type="term" value="P:pyrimidine nucleobase metabolic process"/>
    <property type="evidence" value="ECO:0007669"/>
    <property type="project" value="InterPro"/>
</dbReference>
<dbReference type="InterPro" id="IPR018090">
    <property type="entry name" value="Pyrmidine_PPas_bac/euk"/>
</dbReference>
<dbReference type="SMART" id="SM00941">
    <property type="entry name" value="PYNP_C"/>
    <property type="match status" value="1"/>
</dbReference>
<dbReference type="Pfam" id="PF00962">
    <property type="entry name" value="A_deaminase"/>
    <property type="match status" value="1"/>
</dbReference>
<feature type="transmembrane region" description="Helical" evidence="21">
    <location>
        <begin position="2196"/>
        <end position="2213"/>
    </location>
</feature>
<keyword evidence="14" id="KW-0547">Nucleotide-binding</keyword>
<keyword evidence="7" id="KW-1003">Cell membrane</keyword>
<dbReference type="Pfam" id="PF00005">
    <property type="entry name" value="ABC_tran"/>
    <property type="match status" value="2"/>
</dbReference>
<feature type="transmembrane region" description="Helical" evidence="21">
    <location>
        <begin position="1562"/>
        <end position="1587"/>
    </location>
</feature>
<dbReference type="InterPro" id="IPR029044">
    <property type="entry name" value="Nucleotide-diphossugar_trans"/>
</dbReference>
<dbReference type="InterPro" id="IPR017459">
    <property type="entry name" value="Glycosyl_Trfase_fam3_N_dom"/>
</dbReference>
<feature type="compositionally biased region" description="Acidic residues" evidence="20">
    <location>
        <begin position="7"/>
        <end position="17"/>
    </location>
</feature>
<dbReference type="Gene3D" id="3.40.140.10">
    <property type="entry name" value="Cytidine Deaminase, domain 2"/>
    <property type="match status" value="1"/>
</dbReference>
<feature type="transmembrane region" description="Helical" evidence="21">
    <location>
        <begin position="1645"/>
        <end position="1664"/>
    </location>
</feature>
<evidence type="ECO:0000256" key="4">
    <source>
        <dbReference type="ARBA" id="ARBA00006915"/>
    </source>
</evidence>
<evidence type="ECO:0000256" key="14">
    <source>
        <dbReference type="ARBA" id="ARBA00022741"/>
    </source>
</evidence>
<dbReference type="WBParaSite" id="ACRNAN_scaffold13.g14178.t1">
    <property type="protein sequence ID" value="ACRNAN_scaffold13.g14178.t1"/>
    <property type="gene ID" value="ACRNAN_scaffold13.g14178"/>
</dbReference>
<keyword evidence="12" id="KW-0732">Signal</keyword>
<dbReference type="Gene3D" id="1.20.970.10">
    <property type="entry name" value="Transferase, Pyrimidine Nucleoside Phosphorylase, Chain C"/>
    <property type="match status" value="1"/>
</dbReference>
<dbReference type="Pfam" id="PF02653">
    <property type="entry name" value="BPD_transp_2"/>
    <property type="match status" value="2"/>
</dbReference>
<comment type="subunit">
    <text evidence="5">Homodimer.</text>
</comment>
<dbReference type="InterPro" id="IPR017872">
    <property type="entry name" value="Pyrmidine_PPase_CS"/>
</dbReference>
<feature type="transmembrane region" description="Helical" evidence="21">
    <location>
        <begin position="1868"/>
        <end position="1891"/>
    </location>
</feature>
<feature type="compositionally biased region" description="Basic and acidic residues" evidence="20">
    <location>
        <begin position="200"/>
        <end position="216"/>
    </location>
</feature>
<keyword evidence="18 21" id="KW-1133">Transmembrane helix</keyword>
<dbReference type="SMART" id="SM00382">
    <property type="entry name" value="AAA"/>
    <property type="match status" value="2"/>
</dbReference>
<dbReference type="CDD" id="cd02509">
    <property type="entry name" value="GDP-M1P_Guanylyltransferase"/>
    <property type="match status" value="1"/>
</dbReference>
<feature type="transmembrane region" description="Helical" evidence="21">
    <location>
        <begin position="2053"/>
        <end position="2075"/>
    </location>
</feature>
<dbReference type="NCBIfam" id="NF006847">
    <property type="entry name" value="PRK09358.1-2"/>
    <property type="match status" value="1"/>
</dbReference>
<dbReference type="Pfam" id="PF22640">
    <property type="entry name" value="ManC_GMP_beta-helix"/>
    <property type="match status" value="1"/>
</dbReference>
<evidence type="ECO:0000313" key="25">
    <source>
        <dbReference type="WBParaSite" id="ACRNAN_scaffold13.g14178.t1"/>
    </source>
</evidence>
<dbReference type="PROSITE" id="PS51747">
    <property type="entry name" value="CYT_DCMP_DEAMINASES_2"/>
    <property type="match status" value="1"/>
</dbReference>
<feature type="compositionally biased region" description="Basic and acidic residues" evidence="20">
    <location>
        <begin position="60"/>
        <end position="69"/>
    </location>
</feature>
<dbReference type="InterPro" id="IPR016193">
    <property type="entry name" value="Cytidine_deaminase-like"/>
</dbReference>
<dbReference type="SUPFAM" id="SSF54680">
    <property type="entry name" value="Pyrimidine nucleoside phosphorylase C-terminal domain"/>
    <property type="match status" value="1"/>
</dbReference>
<evidence type="ECO:0000256" key="12">
    <source>
        <dbReference type="ARBA" id="ARBA00022729"/>
    </source>
</evidence>
<dbReference type="CDD" id="cd06580">
    <property type="entry name" value="TM_PBP1_transp_TpRbsC_like"/>
    <property type="match status" value="2"/>
</dbReference>
<dbReference type="SUPFAM" id="SSF52418">
    <property type="entry name" value="Nucleoside phosphorylase/phosphoribosyltransferase catalytic domain"/>
    <property type="match status" value="1"/>
</dbReference>
<evidence type="ECO:0000256" key="5">
    <source>
        <dbReference type="ARBA" id="ARBA00011738"/>
    </source>
</evidence>